<dbReference type="InterPro" id="IPR032466">
    <property type="entry name" value="Metal_Hydrolase"/>
</dbReference>
<dbReference type="InterPro" id="IPR011059">
    <property type="entry name" value="Metal-dep_hydrolase_composite"/>
</dbReference>
<dbReference type="Pfam" id="PF01979">
    <property type="entry name" value="Amidohydro_1"/>
    <property type="match status" value="1"/>
</dbReference>
<protein>
    <submittedName>
        <fullName evidence="11">N-acetylglucosamine-6-phosphate deacetylase</fullName>
        <ecNumber evidence="11">3.5.1.25</ecNumber>
    </submittedName>
</protein>
<dbReference type="PANTHER" id="PTHR11113">
    <property type="entry name" value="N-ACETYLGLUCOSAMINE-6-PHOSPHATE DEACETYLASE"/>
    <property type="match status" value="1"/>
</dbReference>
<evidence type="ECO:0000256" key="1">
    <source>
        <dbReference type="ARBA" id="ARBA00010716"/>
    </source>
</evidence>
<feature type="binding site" evidence="9">
    <location>
        <position position="214"/>
    </location>
    <ligand>
        <name>Zn(2+)</name>
        <dbReference type="ChEBI" id="CHEBI:29105"/>
    </ligand>
</feature>
<keyword evidence="3 6" id="KW-0378">Hydrolase</keyword>
<feature type="active site" description="Proton donor/acceptor" evidence="7">
    <location>
        <position position="272"/>
    </location>
</feature>
<evidence type="ECO:0000256" key="9">
    <source>
        <dbReference type="PIRSR" id="PIRSR038994-3"/>
    </source>
</evidence>
<evidence type="ECO:0000256" key="2">
    <source>
        <dbReference type="ARBA" id="ARBA00022723"/>
    </source>
</evidence>
<dbReference type="FunFam" id="3.20.20.140:FF:000004">
    <property type="entry name" value="N-acetylglucosamine-6-phosphate deacetylase"/>
    <property type="match status" value="1"/>
</dbReference>
<feature type="binding site" evidence="9">
    <location>
        <position position="129"/>
    </location>
    <ligand>
        <name>Zn(2+)</name>
        <dbReference type="ChEBI" id="CHEBI:29105"/>
    </ligand>
</feature>
<dbReference type="GO" id="GO:0046872">
    <property type="term" value="F:metal ion binding"/>
    <property type="evidence" value="ECO:0007669"/>
    <property type="project" value="UniProtKB-KW"/>
</dbReference>
<keyword evidence="2 9" id="KW-0479">Metal-binding</keyword>
<feature type="domain" description="Amidohydrolase-related" evidence="10">
    <location>
        <begin position="51"/>
        <end position="378"/>
    </location>
</feature>
<evidence type="ECO:0000256" key="7">
    <source>
        <dbReference type="PIRSR" id="PIRSR038994-1"/>
    </source>
</evidence>
<keyword evidence="4 6" id="KW-0119">Carbohydrate metabolism</keyword>
<evidence type="ECO:0000256" key="3">
    <source>
        <dbReference type="ARBA" id="ARBA00022801"/>
    </source>
</evidence>
<gene>
    <name evidence="11" type="primary">nagA</name>
    <name evidence="11" type="ORF">AB0763_09285</name>
</gene>
<dbReference type="NCBIfam" id="TIGR00221">
    <property type="entry name" value="nagA"/>
    <property type="match status" value="1"/>
</dbReference>
<dbReference type="Gene3D" id="2.30.40.10">
    <property type="entry name" value="Urease, subunit C, domain 1"/>
    <property type="match status" value="1"/>
</dbReference>
<feature type="binding site" evidence="9">
    <location>
        <position position="193"/>
    </location>
    <ligand>
        <name>Zn(2+)</name>
        <dbReference type="ChEBI" id="CHEBI:29105"/>
    </ligand>
</feature>
<dbReference type="KEGG" id="vih:AB0763_09285"/>
<feature type="binding site" evidence="8">
    <location>
        <position position="226"/>
    </location>
    <ligand>
        <name>substrate</name>
    </ligand>
</feature>
<dbReference type="CDD" id="cd00854">
    <property type="entry name" value="NagA"/>
    <property type="match status" value="1"/>
</dbReference>
<evidence type="ECO:0000256" key="4">
    <source>
        <dbReference type="ARBA" id="ARBA00023277"/>
    </source>
</evidence>
<accession>A0AB39HCI2</accession>
<sequence length="386" mass="41776">MIALCNGVILTGEQTLTDKMVLINDGLIVDIVNASTPLDKDVSKIDLKGQYLAPGFIDLQLNGCGGVMFNHQPTKNTLRHMQQTNLLTGTTSFLPTLISDSDETIKAAIKACSEDMQAHQNQVLGMHLEGPYTNPIRKGIHPKEQLRQPSTAMINWLSKQTPWLKKVTLAPEVNRQEHIQALAQAGIIVSIGHSAASYDQAMQGFASGINFATHLYNAMTPTANGREPGVVGAIYDSQDVYAGIIADGYHVHWANVRLAKKILGERLVLVTDATAAASAPESMTEFDFCGATVFIKDGLCVDENGTLGGSSLTMDQGIRQLCHHLALPLDEAVRMATLYPAKALNIEDKLGLIKPGWVANLVQFDHNVKITATWVNGRQSLGSTEP</sequence>
<evidence type="ECO:0000256" key="6">
    <source>
        <dbReference type="PIRNR" id="PIRNR038994"/>
    </source>
</evidence>
<reference evidence="11" key="1">
    <citation type="submission" date="2024-07" db="EMBL/GenBank/DDBJ databases">
        <title>Genome Analysis of a Potential Novel Vibrio Species Secreting pH- and Thermo-stable Alginate Lyase and its Application in Producing Alginate Oligosaccharides.</title>
        <authorList>
            <person name="Huang H."/>
            <person name="Bao K."/>
        </authorList>
    </citation>
    <scope>NUCLEOTIDE SEQUENCE</scope>
    <source>
        <strain evidence="11">HB236076</strain>
    </source>
</reference>
<feature type="binding site" evidence="8">
    <location>
        <begin position="307"/>
        <end position="309"/>
    </location>
    <ligand>
        <name>substrate</name>
    </ligand>
</feature>
<dbReference type="SUPFAM" id="SSF51338">
    <property type="entry name" value="Composite domain of metallo-dependent hydrolases"/>
    <property type="match status" value="1"/>
</dbReference>
<dbReference type="NCBIfam" id="NF008371">
    <property type="entry name" value="PRK11170.1"/>
    <property type="match status" value="1"/>
</dbReference>
<evidence type="ECO:0000256" key="5">
    <source>
        <dbReference type="ARBA" id="ARBA00055797"/>
    </source>
</evidence>
<dbReference type="SUPFAM" id="SSF51556">
    <property type="entry name" value="Metallo-dependent hydrolases"/>
    <property type="match status" value="1"/>
</dbReference>
<feature type="binding site" evidence="8">
    <location>
        <position position="140"/>
    </location>
    <ligand>
        <name>substrate</name>
    </ligand>
</feature>
<dbReference type="GO" id="GO:0006046">
    <property type="term" value="P:N-acetylglucosamine catabolic process"/>
    <property type="evidence" value="ECO:0007669"/>
    <property type="project" value="TreeGrafter"/>
</dbReference>
<evidence type="ECO:0000259" key="10">
    <source>
        <dbReference type="Pfam" id="PF01979"/>
    </source>
</evidence>
<evidence type="ECO:0000256" key="8">
    <source>
        <dbReference type="PIRSR" id="PIRSR038994-2"/>
    </source>
</evidence>
<comment type="cofactor">
    <cofactor evidence="9">
        <name>a divalent metal cation</name>
        <dbReference type="ChEBI" id="CHEBI:60240"/>
    </cofactor>
    <text evidence="9">Binds 1 divalent metal cation per subunit.</text>
</comment>
<dbReference type="AlphaFoldDB" id="A0AB39HCI2"/>
<comment type="function">
    <text evidence="5">Involved in the first committed step in the biosynthesis of amino-sugar-nucleotides. Catalyzes the hydrolysis of the N-acetyl group of N-acetylglucosamine-6-phosphate (GlcNAc-6-P) to yield glucosamine 6-phosphate and acetate.</text>
</comment>
<dbReference type="Gene3D" id="3.20.20.140">
    <property type="entry name" value="Metal-dependent hydrolases"/>
    <property type="match status" value="1"/>
</dbReference>
<dbReference type="InterPro" id="IPR006680">
    <property type="entry name" value="Amidohydro-rel"/>
</dbReference>
<dbReference type="PANTHER" id="PTHR11113:SF14">
    <property type="entry name" value="N-ACETYLGLUCOSAMINE-6-PHOSPHATE DEACETYLASE"/>
    <property type="match status" value="1"/>
</dbReference>
<dbReference type="PIRSF" id="PIRSF038994">
    <property type="entry name" value="NagA"/>
    <property type="match status" value="1"/>
</dbReference>
<dbReference type="EC" id="3.5.1.25" evidence="11"/>
<name>A0AB39HCI2_9VIBR</name>
<comment type="similarity">
    <text evidence="1 6">Belongs to the metallo-dependent hydrolases superfamily. NagA family.</text>
</comment>
<proteinExistence type="inferred from homology"/>
<organism evidence="11">
    <name type="scientific">Vibrio sp. HB236076</name>
    <dbReference type="NCBI Taxonomy" id="3232307"/>
    <lineage>
        <taxon>Bacteria</taxon>
        <taxon>Pseudomonadati</taxon>
        <taxon>Pseudomonadota</taxon>
        <taxon>Gammaproteobacteria</taxon>
        <taxon>Vibrionales</taxon>
        <taxon>Vibrionaceae</taxon>
        <taxon>Vibrio</taxon>
    </lineage>
</organism>
<dbReference type="RefSeq" id="WP_306100465.1">
    <property type="nucleotide sequence ID" value="NZ_CP162601.1"/>
</dbReference>
<dbReference type="InterPro" id="IPR003764">
    <property type="entry name" value="GlcNAc_6-P_deAcase"/>
</dbReference>
<dbReference type="GO" id="GO:0008448">
    <property type="term" value="F:N-acetylglucosamine-6-phosphate deacetylase activity"/>
    <property type="evidence" value="ECO:0007669"/>
    <property type="project" value="UniProtKB-EC"/>
</dbReference>
<evidence type="ECO:0000313" key="11">
    <source>
        <dbReference type="EMBL" id="XDK24407.1"/>
    </source>
</evidence>
<feature type="binding site" evidence="8">
    <location>
        <position position="250"/>
    </location>
    <ligand>
        <name>substrate</name>
    </ligand>
</feature>
<feature type="binding site" evidence="8">
    <location>
        <begin position="217"/>
        <end position="218"/>
    </location>
    <ligand>
        <name>substrate</name>
    </ligand>
</feature>
<dbReference type="EMBL" id="CP162601">
    <property type="protein sequence ID" value="XDK24407.1"/>
    <property type="molecule type" value="Genomic_DNA"/>
</dbReference>